<feature type="chain" id="PRO_5001756687" evidence="1">
    <location>
        <begin position="19"/>
        <end position="378"/>
    </location>
</feature>
<evidence type="ECO:0000313" key="2">
    <source>
        <dbReference type="EMBL" id="JAC88971.1"/>
    </source>
</evidence>
<feature type="signal peptide" evidence="1">
    <location>
        <begin position="1"/>
        <end position="18"/>
    </location>
</feature>
<proteinExistence type="predicted"/>
<name>A0A081DUA5_ACAES</name>
<dbReference type="AlphaFoldDB" id="A0A081DUA5"/>
<accession>A0A081DUA5</accession>
<organism evidence="2">
    <name type="scientific">Acanthosepion esculentum</name>
    <name type="common">Golden cuttlefish</name>
    <name type="synonym">Sepia esculenta</name>
    <dbReference type="NCBI Taxonomy" id="31210"/>
    <lineage>
        <taxon>Eukaryota</taxon>
        <taxon>Metazoa</taxon>
        <taxon>Spiralia</taxon>
        <taxon>Lophotrochozoa</taxon>
        <taxon>Mollusca</taxon>
        <taxon>Cephalopoda</taxon>
        <taxon>Coleoidea</taxon>
        <taxon>Decapodiformes</taxon>
        <taxon>Sepiida</taxon>
        <taxon>Sepiina</taxon>
        <taxon>Sepiidae</taxon>
        <taxon>Acanthosepion</taxon>
    </lineage>
</organism>
<keyword evidence="1" id="KW-0732">Signal</keyword>
<dbReference type="EMBL" id="GBGU01000002">
    <property type="protein sequence ID" value="JAC88971.1"/>
    <property type="molecule type" value="Transcribed_RNA"/>
</dbReference>
<reference evidence="2" key="1">
    <citation type="submission" date="2014-06" db="EMBL/GenBank/DDBJ databases">
        <title>Nanoconfined Beta-Sheets Mechanically Reinforce the Supra-Biomolecular Network of Robust Squid Sucker Ring Teeth.</title>
        <authorList>
            <person name="Guerette P.A."/>
            <person name="Hoon S."/>
            <person name="Ding D."/>
            <person name="Amini S."/>
            <person name="Masic A."/>
            <person name="Ravi V."/>
            <person name="Venkatesh B."/>
            <person name="Weaver J.C."/>
            <person name="Miserez A."/>
        </authorList>
    </citation>
    <scope>NUCLEOTIDE SEQUENCE</scope>
    <source>
        <tissue evidence="2">Sucker Ring Tissue</tissue>
    </source>
</reference>
<sequence length="378" mass="39625">MTAKYVIVAAFLAGIVSGQLPFHAFPAYGIGGIGSLGYAGGAGAFSHGFGQFPGFSPYYGISYSLPLPVSAAGAAGTTHTVSHTSAAVVPHPAASHVNKAVTVAHHFPSTHVTTVHHPVSAVTTHEQHVNHGPAFHEVVPYSPFFYGPTLSQFGPQYRTSFVKHQPIPATSHSTVVKSTSQTSSTPGSYLDLVKKLSSSAANVAQPSTIYSYQNYKPVASVVTKTQHLPVGYPYNLPNIATTRHHQTVSHVGPEFGVAHLPSLFPGTLSASTTKYQQTTAYPGLGYSYGPLPGTFNSPFGAFGTPFPYVNAGFPGGAVSSSAVHTVHHPGAFTPALYPSAFQNYPVGTSSPVSFYSVPSSHLKITKTKSQKSSSNNKK</sequence>
<protein>
    <submittedName>
        <fullName evidence="2">Suckerin-7</fullName>
    </submittedName>
</protein>
<evidence type="ECO:0000256" key="1">
    <source>
        <dbReference type="SAM" id="SignalP"/>
    </source>
</evidence>